<name>A0ABQ8TTY8_PERAM</name>
<feature type="compositionally biased region" description="Basic and acidic residues" evidence="1">
    <location>
        <begin position="114"/>
        <end position="133"/>
    </location>
</feature>
<keyword evidence="3" id="KW-1185">Reference proteome</keyword>
<sequence length="217" mass="24352">MSPGSSTETYPAFAHIGLRENLGKNLNQVTCPDQESNPGHLVSRPDVLTIILQTFGYQEQPGQFQRVCDSLRRRAEECIAMNGHHIEHFLRTGVQISETREWRRLIPDESSWSDSKHRAATSERDDVEKRRSSAEPSPAQPQIDLYTVSIHNKKQHCYVLTSLIRQQPGPSPANLVPIEVEHIPTPSASLTPDVALEGPSRHVGKRKITMKLEIPKG</sequence>
<dbReference type="Proteomes" id="UP001148838">
    <property type="component" value="Unassembled WGS sequence"/>
</dbReference>
<dbReference type="EMBL" id="JAJSOF020000003">
    <property type="protein sequence ID" value="KAJ4449313.1"/>
    <property type="molecule type" value="Genomic_DNA"/>
</dbReference>
<protein>
    <submittedName>
        <fullName evidence="2">Uncharacterized protein</fullName>
    </submittedName>
</protein>
<accession>A0ABQ8TTY8</accession>
<gene>
    <name evidence="2" type="ORF">ANN_00711</name>
</gene>
<feature type="region of interest" description="Disordered" evidence="1">
    <location>
        <begin position="110"/>
        <end position="142"/>
    </location>
</feature>
<comment type="caution">
    <text evidence="2">The sequence shown here is derived from an EMBL/GenBank/DDBJ whole genome shotgun (WGS) entry which is preliminary data.</text>
</comment>
<evidence type="ECO:0000313" key="2">
    <source>
        <dbReference type="EMBL" id="KAJ4449313.1"/>
    </source>
</evidence>
<reference evidence="2 3" key="1">
    <citation type="journal article" date="2022" name="Allergy">
        <title>Genome assembly and annotation of Periplaneta americana reveal a comprehensive cockroach allergen profile.</title>
        <authorList>
            <person name="Wang L."/>
            <person name="Xiong Q."/>
            <person name="Saelim N."/>
            <person name="Wang L."/>
            <person name="Nong W."/>
            <person name="Wan A.T."/>
            <person name="Shi M."/>
            <person name="Liu X."/>
            <person name="Cao Q."/>
            <person name="Hui J.H.L."/>
            <person name="Sookrung N."/>
            <person name="Leung T.F."/>
            <person name="Tungtrongchitr A."/>
            <person name="Tsui S.K.W."/>
        </authorList>
    </citation>
    <scope>NUCLEOTIDE SEQUENCE [LARGE SCALE GENOMIC DNA]</scope>
    <source>
        <strain evidence="2">PWHHKU_190912</strain>
    </source>
</reference>
<evidence type="ECO:0000313" key="3">
    <source>
        <dbReference type="Proteomes" id="UP001148838"/>
    </source>
</evidence>
<evidence type="ECO:0000256" key="1">
    <source>
        <dbReference type="SAM" id="MobiDB-lite"/>
    </source>
</evidence>
<organism evidence="2 3">
    <name type="scientific">Periplaneta americana</name>
    <name type="common">American cockroach</name>
    <name type="synonym">Blatta americana</name>
    <dbReference type="NCBI Taxonomy" id="6978"/>
    <lineage>
        <taxon>Eukaryota</taxon>
        <taxon>Metazoa</taxon>
        <taxon>Ecdysozoa</taxon>
        <taxon>Arthropoda</taxon>
        <taxon>Hexapoda</taxon>
        <taxon>Insecta</taxon>
        <taxon>Pterygota</taxon>
        <taxon>Neoptera</taxon>
        <taxon>Polyneoptera</taxon>
        <taxon>Dictyoptera</taxon>
        <taxon>Blattodea</taxon>
        <taxon>Blattoidea</taxon>
        <taxon>Blattidae</taxon>
        <taxon>Blattinae</taxon>
        <taxon>Periplaneta</taxon>
    </lineage>
</organism>
<proteinExistence type="predicted"/>